<accession>A0A1G8YQK5</accession>
<proteinExistence type="predicted"/>
<dbReference type="RefSeq" id="WP_092321558.1">
    <property type="nucleotide sequence ID" value="NZ_FNFU01000002.1"/>
</dbReference>
<keyword evidence="1" id="KW-1133">Transmembrane helix</keyword>
<dbReference type="OrthoDB" id="4950741at2"/>
<gene>
    <name evidence="2" type="ORF">SAMN05216282_102239</name>
</gene>
<evidence type="ECO:0000313" key="2">
    <source>
        <dbReference type="EMBL" id="SDK04704.1"/>
    </source>
</evidence>
<organism evidence="2 3">
    <name type="scientific">Cryobacterium psychrotolerans</name>
    <dbReference type="NCBI Taxonomy" id="386301"/>
    <lineage>
        <taxon>Bacteria</taxon>
        <taxon>Bacillati</taxon>
        <taxon>Actinomycetota</taxon>
        <taxon>Actinomycetes</taxon>
        <taxon>Micrococcales</taxon>
        <taxon>Microbacteriaceae</taxon>
        <taxon>Cryobacterium</taxon>
    </lineage>
</organism>
<name>A0A1G8YQK5_9MICO</name>
<feature type="transmembrane region" description="Helical" evidence="1">
    <location>
        <begin position="6"/>
        <end position="27"/>
    </location>
</feature>
<dbReference type="EMBL" id="FNFU01000002">
    <property type="protein sequence ID" value="SDK04704.1"/>
    <property type="molecule type" value="Genomic_DNA"/>
</dbReference>
<dbReference type="Proteomes" id="UP000198701">
    <property type="component" value="Unassembled WGS sequence"/>
</dbReference>
<evidence type="ECO:0000313" key="3">
    <source>
        <dbReference type="Proteomes" id="UP000198701"/>
    </source>
</evidence>
<feature type="transmembrane region" description="Helical" evidence="1">
    <location>
        <begin position="81"/>
        <end position="105"/>
    </location>
</feature>
<keyword evidence="1" id="KW-0472">Membrane</keyword>
<protein>
    <submittedName>
        <fullName evidence="2">Uncharacterized protein</fullName>
    </submittedName>
</protein>
<evidence type="ECO:0000256" key="1">
    <source>
        <dbReference type="SAM" id="Phobius"/>
    </source>
</evidence>
<reference evidence="2 3" key="1">
    <citation type="submission" date="2016-10" db="EMBL/GenBank/DDBJ databases">
        <authorList>
            <person name="de Groot N.N."/>
        </authorList>
    </citation>
    <scope>NUCLEOTIDE SEQUENCE [LARGE SCALE GENOMIC DNA]</scope>
    <source>
        <strain evidence="2 3">CGMCC 1.5382</strain>
    </source>
</reference>
<sequence>MIDWLAFVVVAGASLISSALIVTLYSLGLRLMTSAGRSPVVGPAEFTGAITVLTPKRAAKEAKRTRKALAANPLTDDQKKLALVGAYACFALCVGAVLFGVYLIVPALHGG</sequence>
<dbReference type="AlphaFoldDB" id="A0A1G8YQK5"/>
<keyword evidence="3" id="KW-1185">Reference proteome</keyword>
<dbReference type="STRING" id="386301.SAMN05216282_102239"/>
<keyword evidence="1" id="KW-0812">Transmembrane</keyword>